<dbReference type="AlphaFoldDB" id="A0AAW9RXB7"/>
<evidence type="ECO:0000313" key="2">
    <source>
        <dbReference type="EMBL" id="MEN7548387.1"/>
    </source>
</evidence>
<organism evidence="2 3">
    <name type="scientific">Rapidithrix thailandica</name>
    <dbReference type="NCBI Taxonomy" id="413964"/>
    <lineage>
        <taxon>Bacteria</taxon>
        <taxon>Pseudomonadati</taxon>
        <taxon>Bacteroidota</taxon>
        <taxon>Cytophagia</taxon>
        <taxon>Cytophagales</taxon>
        <taxon>Flammeovirgaceae</taxon>
        <taxon>Rapidithrix</taxon>
    </lineage>
</organism>
<name>A0AAW9RXB7_9BACT</name>
<dbReference type="CDD" id="cd04672">
    <property type="entry name" value="NUDIX_CDP-Chase_like"/>
    <property type="match status" value="1"/>
</dbReference>
<dbReference type="RefSeq" id="WP_346821166.1">
    <property type="nucleotide sequence ID" value="NZ_JBDKWZ010000005.1"/>
</dbReference>
<dbReference type="Pfam" id="PF12535">
    <property type="entry name" value="Nudix_N"/>
    <property type="match status" value="1"/>
</dbReference>
<evidence type="ECO:0000259" key="1">
    <source>
        <dbReference type="PROSITE" id="PS51462"/>
    </source>
</evidence>
<dbReference type="GO" id="GO:0016787">
    <property type="term" value="F:hydrolase activity"/>
    <property type="evidence" value="ECO:0007669"/>
    <property type="project" value="UniProtKB-KW"/>
</dbReference>
<keyword evidence="3" id="KW-1185">Reference proteome</keyword>
<dbReference type="Pfam" id="PF00293">
    <property type="entry name" value="NUDIX"/>
    <property type="match status" value="1"/>
</dbReference>
<dbReference type="InterPro" id="IPR015797">
    <property type="entry name" value="NUDIX_hydrolase-like_dom_sf"/>
</dbReference>
<comment type="caution">
    <text evidence="2">The sequence shown here is derived from an EMBL/GenBank/DDBJ whole genome shotgun (WGS) entry which is preliminary data.</text>
</comment>
<dbReference type="Gene3D" id="3.90.79.10">
    <property type="entry name" value="Nucleoside Triphosphate Pyrophosphohydrolase"/>
    <property type="match status" value="1"/>
</dbReference>
<dbReference type="SUPFAM" id="SSF55811">
    <property type="entry name" value="Nudix"/>
    <property type="match status" value="1"/>
</dbReference>
<proteinExistence type="predicted"/>
<keyword evidence="2" id="KW-0378">Hydrolase</keyword>
<dbReference type="PROSITE" id="PS51462">
    <property type="entry name" value="NUDIX"/>
    <property type="match status" value="1"/>
</dbReference>
<protein>
    <submittedName>
        <fullName evidence="2">NUDIX hydrolase</fullName>
        <ecNumber evidence="2">3.6.-.-</ecNumber>
    </submittedName>
</protein>
<dbReference type="EC" id="3.6.-.-" evidence="2"/>
<dbReference type="PANTHER" id="PTHR43736">
    <property type="entry name" value="ADP-RIBOSE PYROPHOSPHATASE"/>
    <property type="match status" value="1"/>
</dbReference>
<accession>A0AAW9RXB7</accession>
<sequence>MSLKWLEVAKRLQAIAQNGLTFTEGEYDRERYEELRDISVKMMSHYSGEEMQKVGELFAFEKGYQTPKTDVRGVVFKERKILMVKEAADGKWSLPGGWADINYSPREVAEKEVWEEAGLEVKSGRLLAVFDKHKHPHPPDPYHAYKLFIRCEIIGGELKTSIETLDVGFFGKEDLPPLSEERNTHSQILTMFDYLENPEKEVLLD</sequence>
<evidence type="ECO:0000313" key="3">
    <source>
        <dbReference type="Proteomes" id="UP001403385"/>
    </source>
</evidence>
<dbReference type="InterPro" id="IPR059176">
    <property type="entry name" value="UDP-X_N"/>
</dbReference>
<dbReference type="Gene3D" id="6.10.250.1120">
    <property type="match status" value="1"/>
</dbReference>
<dbReference type="Proteomes" id="UP001403385">
    <property type="component" value="Unassembled WGS sequence"/>
</dbReference>
<dbReference type="PANTHER" id="PTHR43736:SF1">
    <property type="entry name" value="DIHYDRONEOPTERIN TRIPHOSPHATE DIPHOSPHATASE"/>
    <property type="match status" value="1"/>
</dbReference>
<dbReference type="InterPro" id="IPR000086">
    <property type="entry name" value="NUDIX_hydrolase_dom"/>
</dbReference>
<feature type="domain" description="Nudix hydrolase" evidence="1">
    <location>
        <begin position="66"/>
        <end position="192"/>
    </location>
</feature>
<gene>
    <name evidence="2" type="ORF">AAG747_10740</name>
</gene>
<reference evidence="2 3" key="1">
    <citation type="submission" date="2024-04" db="EMBL/GenBank/DDBJ databases">
        <title>Novel genus in family Flammeovirgaceae.</title>
        <authorList>
            <person name="Nguyen T.H."/>
            <person name="Vuong T.Q."/>
            <person name="Le H."/>
            <person name="Kim S.-G."/>
        </authorList>
    </citation>
    <scope>NUCLEOTIDE SEQUENCE [LARGE SCALE GENOMIC DNA]</scope>
    <source>
        <strain evidence="2 3">JCM 23209</strain>
    </source>
</reference>
<dbReference type="EMBL" id="JBDKWZ010000005">
    <property type="protein sequence ID" value="MEN7548387.1"/>
    <property type="molecule type" value="Genomic_DNA"/>
</dbReference>